<evidence type="ECO:0000313" key="2">
    <source>
        <dbReference type="Proteomes" id="UP000604046"/>
    </source>
</evidence>
<sequence>MKELKHAQVLPDPRRGAVVVPPYRSLDHGAGLIAVQRVLLLQCFCMFLRTSWRRVSFTRLEADGPYFFDTERERAGGRGRERERERVWSVWDGAPAAIGFRLLQAVCLGRRARGRGGVCGKVLVKGR</sequence>
<comment type="caution">
    <text evidence="1">The sequence shown here is derived from an EMBL/GenBank/DDBJ whole genome shotgun (WGS) entry which is preliminary data.</text>
</comment>
<gene>
    <name evidence="1" type="ORF">SNAT2548_LOCUS14643</name>
</gene>
<evidence type="ECO:0000313" key="1">
    <source>
        <dbReference type="EMBL" id="CAE7276065.1"/>
    </source>
</evidence>
<reference evidence="1" key="1">
    <citation type="submission" date="2021-02" db="EMBL/GenBank/DDBJ databases">
        <authorList>
            <person name="Dougan E. K."/>
            <person name="Rhodes N."/>
            <person name="Thang M."/>
            <person name="Chan C."/>
        </authorList>
    </citation>
    <scope>NUCLEOTIDE SEQUENCE</scope>
</reference>
<protein>
    <submittedName>
        <fullName evidence="1">Uncharacterized protein</fullName>
    </submittedName>
</protein>
<dbReference type="AlphaFoldDB" id="A0A812MPD9"/>
<dbReference type="EMBL" id="CAJNDS010001746">
    <property type="protein sequence ID" value="CAE7276065.1"/>
    <property type="molecule type" value="Genomic_DNA"/>
</dbReference>
<proteinExistence type="predicted"/>
<keyword evidence="2" id="KW-1185">Reference proteome</keyword>
<dbReference type="Proteomes" id="UP000604046">
    <property type="component" value="Unassembled WGS sequence"/>
</dbReference>
<name>A0A812MPD9_9DINO</name>
<organism evidence="1 2">
    <name type="scientific">Symbiodinium natans</name>
    <dbReference type="NCBI Taxonomy" id="878477"/>
    <lineage>
        <taxon>Eukaryota</taxon>
        <taxon>Sar</taxon>
        <taxon>Alveolata</taxon>
        <taxon>Dinophyceae</taxon>
        <taxon>Suessiales</taxon>
        <taxon>Symbiodiniaceae</taxon>
        <taxon>Symbiodinium</taxon>
    </lineage>
</organism>
<accession>A0A812MPD9</accession>